<dbReference type="AlphaFoldDB" id="A0AAV4X4Y0"/>
<organism evidence="2 3">
    <name type="scientific">Caerostris extrusa</name>
    <name type="common">Bark spider</name>
    <name type="synonym">Caerostris bankana</name>
    <dbReference type="NCBI Taxonomy" id="172846"/>
    <lineage>
        <taxon>Eukaryota</taxon>
        <taxon>Metazoa</taxon>
        <taxon>Ecdysozoa</taxon>
        <taxon>Arthropoda</taxon>
        <taxon>Chelicerata</taxon>
        <taxon>Arachnida</taxon>
        <taxon>Araneae</taxon>
        <taxon>Araneomorphae</taxon>
        <taxon>Entelegynae</taxon>
        <taxon>Araneoidea</taxon>
        <taxon>Araneidae</taxon>
        <taxon>Caerostris</taxon>
    </lineage>
</organism>
<accession>A0AAV4X4Y0</accession>
<gene>
    <name evidence="2" type="ORF">CEXT_353791</name>
</gene>
<keyword evidence="3" id="KW-1185">Reference proteome</keyword>
<dbReference type="Proteomes" id="UP001054945">
    <property type="component" value="Unassembled WGS sequence"/>
</dbReference>
<comment type="caution">
    <text evidence="2">The sequence shown here is derived from an EMBL/GenBank/DDBJ whole genome shotgun (WGS) entry which is preliminary data.</text>
</comment>
<dbReference type="EMBL" id="BPLR01017145">
    <property type="protein sequence ID" value="GIY89040.1"/>
    <property type="molecule type" value="Genomic_DNA"/>
</dbReference>
<evidence type="ECO:0000313" key="2">
    <source>
        <dbReference type="EMBL" id="GIY89040.1"/>
    </source>
</evidence>
<feature type="compositionally biased region" description="Basic and acidic residues" evidence="1">
    <location>
        <begin position="20"/>
        <end position="39"/>
    </location>
</feature>
<sequence length="98" mass="11277">MLLDFFLAAFLNNRSRGRQPKLEKKKEERKPKSEQKGRVPLDIMTRIEKTVWTAGLGLKRQYGQQDWIEKTVWTAGLGLKKTVCAAGLGLKRQYGQQD</sequence>
<evidence type="ECO:0000256" key="1">
    <source>
        <dbReference type="SAM" id="MobiDB-lite"/>
    </source>
</evidence>
<reference evidence="2 3" key="1">
    <citation type="submission" date="2021-06" db="EMBL/GenBank/DDBJ databases">
        <title>Caerostris extrusa draft genome.</title>
        <authorList>
            <person name="Kono N."/>
            <person name="Arakawa K."/>
        </authorList>
    </citation>
    <scope>NUCLEOTIDE SEQUENCE [LARGE SCALE GENOMIC DNA]</scope>
</reference>
<feature type="region of interest" description="Disordered" evidence="1">
    <location>
        <begin position="17"/>
        <end position="39"/>
    </location>
</feature>
<evidence type="ECO:0000313" key="3">
    <source>
        <dbReference type="Proteomes" id="UP001054945"/>
    </source>
</evidence>
<name>A0AAV4X4Y0_CAEEX</name>
<proteinExistence type="predicted"/>
<protein>
    <submittedName>
        <fullName evidence="2">Uncharacterized protein</fullName>
    </submittedName>
</protein>